<organism evidence="6">
    <name type="scientific">Cacopsylla melanoneura</name>
    <dbReference type="NCBI Taxonomy" id="428564"/>
    <lineage>
        <taxon>Eukaryota</taxon>
        <taxon>Metazoa</taxon>
        <taxon>Ecdysozoa</taxon>
        <taxon>Arthropoda</taxon>
        <taxon>Hexapoda</taxon>
        <taxon>Insecta</taxon>
        <taxon>Pterygota</taxon>
        <taxon>Neoptera</taxon>
        <taxon>Paraneoptera</taxon>
        <taxon>Hemiptera</taxon>
        <taxon>Sternorrhyncha</taxon>
        <taxon>Psylloidea</taxon>
        <taxon>Psyllidae</taxon>
        <taxon>Psyllinae</taxon>
        <taxon>Cacopsylla</taxon>
    </lineage>
</organism>
<dbReference type="EMBL" id="HBUF01569929">
    <property type="protein sequence ID" value="CAG6766048.1"/>
    <property type="molecule type" value="Transcribed_RNA"/>
</dbReference>
<evidence type="ECO:0000256" key="5">
    <source>
        <dbReference type="ARBA" id="ARBA00023186"/>
    </source>
</evidence>
<dbReference type="PANTHER" id="PTHR21013:SF10">
    <property type="entry name" value="ATP SYNTHASE MITOCHONDRIAL F1 COMPLEX ASSEMBLY FACTOR 2"/>
    <property type="match status" value="1"/>
</dbReference>
<dbReference type="GO" id="GO:0033615">
    <property type="term" value="P:mitochondrial proton-transporting ATP synthase complex assembly"/>
    <property type="evidence" value="ECO:0007669"/>
    <property type="project" value="TreeGrafter"/>
</dbReference>
<dbReference type="GO" id="GO:0005739">
    <property type="term" value="C:mitochondrion"/>
    <property type="evidence" value="ECO:0007669"/>
    <property type="project" value="UniProtKB-SubCell"/>
</dbReference>
<dbReference type="Gene3D" id="1.10.3580.10">
    <property type="entry name" value="ATP12 ATPase"/>
    <property type="match status" value="1"/>
</dbReference>
<name>A0A8D8X9P7_9HEMI</name>
<reference evidence="6" key="1">
    <citation type="submission" date="2021-05" db="EMBL/GenBank/DDBJ databases">
        <authorList>
            <person name="Alioto T."/>
            <person name="Alioto T."/>
            <person name="Gomez Garrido J."/>
        </authorList>
    </citation>
    <scope>NUCLEOTIDE SEQUENCE</scope>
</reference>
<dbReference type="Pfam" id="PF07542">
    <property type="entry name" value="ATP12"/>
    <property type="match status" value="1"/>
</dbReference>
<evidence type="ECO:0000313" key="6">
    <source>
        <dbReference type="EMBL" id="CAG6688937.1"/>
    </source>
</evidence>
<keyword evidence="5" id="KW-0143">Chaperone</keyword>
<accession>A0A8D8X9P7</accession>
<dbReference type="EMBL" id="HBUF01289541">
    <property type="protein sequence ID" value="CAG6688937.1"/>
    <property type="molecule type" value="Transcribed_RNA"/>
</dbReference>
<keyword evidence="4" id="KW-0496">Mitochondrion</keyword>
<dbReference type="EMBL" id="HBUF01345998">
    <property type="protein sequence ID" value="CAG6709358.1"/>
    <property type="molecule type" value="Transcribed_RNA"/>
</dbReference>
<dbReference type="SUPFAM" id="SSF160909">
    <property type="entry name" value="ATP12-like"/>
    <property type="match status" value="1"/>
</dbReference>
<evidence type="ECO:0000256" key="1">
    <source>
        <dbReference type="ARBA" id="ARBA00004173"/>
    </source>
</evidence>
<dbReference type="EMBL" id="HBUF01289542">
    <property type="protein sequence ID" value="CAG6688938.1"/>
    <property type="molecule type" value="Transcribed_RNA"/>
</dbReference>
<keyword evidence="3" id="KW-0809">Transit peptide</keyword>
<dbReference type="EMBL" id="HBUF01289543">
    <property type="protein sequence ID" value="CAG6688939.1"/>
    <property type="molecule type" value="Transcribed_RNA"/>
</dbReference>
<proteinExistence type="inferred from homology"/>
<dbReference type="EMBL" id="HBUF01062606">
    <property type="protein sequence ID" value="CAG6626454.1"/>
    <property type="molecule type" value="Transcribed_RNA"/>
</dbReference>
<dbReference type="EMBL" id="HBUF01569927">
    <property type="protein sequence ID" value="CAG6766046.1"/>
    <property type="molecule type" value="Transcribed_RNA"/>
</dbReference>
<sequence>MLKSVVRIFPQASCLLSRQQIIPARCPALLNLVKIQFNQYSSLEKPKRFYKKVGILQSNGDYEITLDHRKLKTPNGVLFKVSSEPLALAIAAEWDAQCDKIERSSMHLTGICNTVIDNPNRLTKFDLVQNIINFLETDTILYHTQEEEELRVIQEKEWGGILSWFNQRYGTSINYCMDISGPTISEKDRATVQRHFLSYNFDTVMGINFAVETLKSIVLALACVDRKLSIEEAVHLSKLEEEYQIGHWGRVEWAHDLDQQELQARVAAAIFYVHVNSLNESNGIKKKASN</sequence>
<dbReference type="AlphaFoldDB" id="A0A8D8X9P7"/>
<dbReference type="EMBL" id="HBUF01345996">
    <property type="protein sequence ID" value="CAG6709356.1"/>
    <property type="molecule type" value="Transcribed_RNA"/>
</dbReference>
<dbReference type="InterPro" id="IPR011419">
    <property type="entry name" value="ATP12_ATP_synth-F1-assembly"/>
</dbReference>
<dbReference type="InterPro" id="IPR042272">
    <property type="entry name" value="ATP12_ATP_synth-F1-assembly_N"/>
</dbReference>
<dbReference type="Gene3D" id="3.30.2180.10">
    <property type="entry name" value="ATP12-like"/>
    <property type="match status" value="1"/>
</dbReference>
<evidence type="ECO:0000256" key="4">
    <source>
        <dbReference type="ARBA" id="ARBA00023128"/>
    </source>
</evidence>
<evidence type="ECO:0000256" key="3">
    <source>
        <dbReference type="ARBA" id="ARBA00022946"/>
    </source>
</evidence>
<comment type="similarity">
    <text evidence="2">Belongs to the ATP12 family.</text>
</comment>
<dbReference type="InterPro" id="IPR023335">
    <property type="entry name" value="ATP12_ortho_dom_sf"/>
</dbReference>
<comment type="subcellular location">
    <subcellularLocation>
        <location evidence="1">Mitochondrion</location>
    </subcellularLocation>
</comment>
<dbReference type="PANTHER" id="PTHR21013">
    <property type="entry name" value="ATP SYNTHASE MITOCHONDRIAL F1 COMPLEX ASSEMBLY FACTOR 2/ATP12 PROTEIN, MITOCHONDRIAL PRECURSOR"/>
    <property type="match status" value="1"/>
</dbReference>
<protein>
    <submittedName>
        <fullName evidence="6">ATP synthase mitochondrial F1 complex assembly factor 2</fullName>
    </submittedName>
</protein>
<dbReference type="EMBL" id="HBUF01062605">
    <property type="protein sequence ID" value="CAG6626453.1"/>
    <property type="molecule type" value="Transcribed_RNA"/>
</dbReference>
<evidence type="ECO:0000256" key="2">
    <source>
        <dbReference type="ARBA" id="ARBA00008231"/>
    </source>
</evidence>